<dbReference type="Gene3D" id="3.40.50.170">
    <property type="entry name" value="Formyl transferase, N-terminal domain"/>
    <property type="match status" value="1"/>
</dbReference>
<feature type="non-terminal residue" evidence="2">
    <location>
        <position position="188"/>
    </location>
</feature>
<dbReference type="InterPro" id="IPR001555">
    <property type="entry name" value="GART_AS"/>
</dbReference>
<dbReference type="PANTHER" id="PTHR11138:SF5">
    <property type="entry name" value="METHIONYL-TRNA FORMYLTRANSFERASE, MITOCHONDRIAL"/>
    <property type="match status" value="1"/>
</dbReference>
<dbReference type="GO" id="GO:0005829">
    <property type="term" value="C:cytosol"/>
    <property type="evidence" value="ECO:0007669"/>
    <property type="project" value="TreeGrafter"/>
</dbReference>
<dbReference type="InterPro" id="IPR036477">
    <property type="entry name" value="Formyl_transf_N_sf"/>
</dbReference>
<dbReference type="Proteomes" id="UP000050509">
    <property type="component" value="Unassembled WGS sequence"/>
</dbReference>
<comment type="caution">
    <text evidence="2">The sequence shown here is derived from an EMBL/GenBank/DDBJ whole genome shotgun (WGS) entry which is preliminary data.</text>
</comment>
<evidence type="ECO:0000313" key="2">
    <source>
        <dbReference type="EMBL" id="KPV50108.1"/>
    </source>
</evidence>
<dbReference type="GO" id="GO:0004479">
    <property type="term" value="F:methionyl-tRNA formyltransferase activity"/>
    <property type="evidence" value="ECO:0007669"/>
    <property type="project" value="TreeGrafter"/>
</dbReference>
<accession>A0A0P9DC87</accession>
<dbReference type="SUPFAM" id="SSF53328">
    <property type="entry name" value="Formyltransferase"/>
    <property type="match status" value="1"/>
</dbReference>
<dbReference type="EMBL" id="LJCR01001577">
    <property type="protein sequence ID" value="KPV50108.1"/>
    <property type="molecule type" value="Genomic_DNA"/>
</dbReference>
<feature type="domain" description="Formyl transferase N-terminal" evidence="1">
    <location>
        <begin position="72"/>
        <end position="168"/>
    </location>
</feature>
<proteinExistence type="predicted"/>
<reference evidence="2 3" key="1">
    <citation type="submission" date="2015-09" db="EMBL/GenBank/DDBJ databases">
        <title>Draft genome sequence of Kouleothrix aurantiaca JCM 19913.</title>
        <authorList>
            <person name="Hemp J."/>
        </authorList>
    </citation>
    <scope>NUCLEOTIDE SEQUENCE [LARGE SCALE GENOMIC DNA]</scope>
    <source>
        <strain evidence="2 3">COM-B</strain>
    </source>
</reference>
<gene>
    <name evidence="2" type="ORF">SE17_28890</name>
</gene>
<dbReference type="PANTHER" id="PTHR11138">
    <property type="entry name" value="METHIONYL-TRNA FORMYLTRANSFERASE"/>
    <property type="match status" value="1"/>
</dbReference>
<evidence type="ECO:0000259" key="1">
    <source>
        <dbReference type="Pfam" id="PF00551"/>
    </source>
</evidence>
<organism evidence="2 3">
    <name type="scientific">Kouleothrix aurantiaca</name>
    <dbReference type="NCBI Taxonomy" id="186479"/>
    <lineage>
        <taxon>Bacteria</taxon>
        <taxon>Bacillati</taxon>
        <taxon>Chloroflexota</taxon>
        <taxon>Chloroflexia</taxon>
        <taxon>Chloroflexales</taxon>
        <taxon>Roseiflexineae</taxon>
        <taxon>Roseiflexaceae</taxon>
        <taxon>Kouleothrix</taxon>
    </lineage>
</organism>
<sequence>MRVLFAGMPCATSSIVLQTLLAAAIDVCGVVLPAGRWARANAPAPIVPLHPPMLQLASAAPTLAERAWAHNLPVFELRRADAPETLATLAALRPDAASVACFPLRLPPALIALPPHGTLNVHPSLLPAHRGPAPLFWAFRAGEDSSGVTIHQMDADLDSGPIVRQARFALPDGMSGAAAETGTARLGA</sequence>
<dbReference type="AlphaFoldDB" id="A0A0P9DC87"/>
<dbReference type="InterPro" id="IPR002376">
    <property type="entry name" value="Formyl_transf_N"/>
</dbReference>
<dbReference type="PROSITE" id="PS00373">
    <property type="entry name" value="GART"/>
    <property type="match status" value="1"/>
</dbReference>
<dbReference type="Pfam" id="PF00551">
    <property type="entry name" value="Formyl_trans_N"/>
    <property type="match status" value="1"/>
</dbReference>
<evidence type="ECO:0000313" key="3">
    <source>
        <dbReference type="Proteomes" id="UP000050509"/>
    </source>
</evidence>
<protein>
    <recommendedName>
        <fullName evidence="1">Formyl transferase N-terminal domain-containing protein</fullName>
    </recommendedName>
</protein>
<name>A0A0P9DC87_9CHLR</name>
<keyword evidence="3" id="KW-1185">Reference proteome</keyword>